<dbReference type="Gene3D" id="3.90.1150.160">
    <property type="match status" value="1"/>
</dbReference>
<accession>A0AAV8SVE1</accession>
<organism evidence="1 2">
    <name type="scientific">Erythroxylum novogranatense</name>
    <dbReference type="NCBI Taxonomy" id="1862640"/>
    <lineage>
        <taxon>Eukaryota</taxon>
        <taxon>Viridiplantae</taxon>
        <taxon>Streptophyta</taxon>
        <taxon>Embryophyta</taxon>
        <taxon>Tracheophyta</taxon>
        <taxon>Spermatophyta</taxon>
        <taxon>Magnoliopsida</taxon>
        <taxon>eudicotyledons</taxon>
        <taxon>Gunneridae</taxon>
        <taxon>Pentapetalae</taxon>
        <taxon>rosids</taxon>
        <taxon>fabids</taxon>
        <taxon>Malpighiales</taxon>
        <taxon>Erythroxylaceae</taxon>
        <taxon>Erythroxylum</taxon>
    </lineage>
</organism>
<keyword evidence="2" id="KW-1185">Reference proteome</keyword>
<protein>
    <submittedName>
        <fullName evidence="1">Uncharacterized protein</fullName>
    </submittedName>
</protein>
<proteinExistence type="predicted"/>
<dbReference type="Proteomes" id="UP001159364">
    <property type="component" value="Linkage Group LG09"/>
</dbReference>
<name>A0AAV8SVE1_9ROSI</name>
<reference evidence="1 2" key="1">
    <citation type="submission" date="2021-09" db="EMBL/GenBank/DDBJ databases">
        <title>Genomic insights and catalytic innovation underlie evolution of tropane alkaloids biosynthesis.</title>
        <authorList>
            <person name="Wang Y.-J."/>
            <person name="Tian T."/>
            <person name="Huang J.-P."/>
            <person name="Huang S.-X."/>
        </authorList>
    </citation>
    <scope>NUCLEOTIDE SEQUENCE [LARGE SCALE GENOMIC DNA]</scope>
    <source>
        <strain evidence="1">KIB-2018</strain>
        <tissue evidence="1">Leaf</tissue>
    </source>
</reference>
<evidence type="ECO:0000313" key="1">
    <source>
        <dbReference type="EMBL" id="KAJ8755895.1"/>
    </source>
</evidence>
<gene>
    <name evidence="1" type="ORF">K2173_024440</name>
</gene>
<evidence type="ECO:0000313" key="2">
    <source>
        <dbReference type="Proteomes" id="UP001159364"/>
    </source>
</evidence>
<dbReference type="AlphaFoldDB" id="A0AAV8SVE1"/>
<dbReference type="EMBL" id="JAIWQS010000009">
    <property type="protein sequence ID" value="KAJ8755895.1"/>
    <property type="molecule type" value="Genomic_DNA"/>
</dbReference>
<sequence>MQRQHDGAQRRFGEAFSLKDNSCHDEFEISDILRPLGWTVLAYSTPPDAQGVTVLRRVKC</sequence>
<comment type="caution">
    <text evidence="1">The sequence shown here is derived from an EMBL/GenBank/DDBJ whole genome shotgun (WGS) entry which is preliminary data.</text>
</comment>